<dbReference type="STRING" id="1121301.SAMN02745912_00773"/>
<sequence length="84" mass="10076">MRLSKLINEGEKIEKKFTNRKEFNEKNNRWINKSLSYLKENYPKSVLTNDFILESEKIDKNYHNMVAILKGLKDVEEELDLLNE</sequence>
<accession>A0A1M6LFK6</accession>
<dbReference type="Proteomes" id="UP000184465">
    <property type="component" value="Unassembled WGS sequence"/>
</dbReference>
<organism evidence="1 2">
    <name type="scientific">Paramaledivibacter caminithermalis (strain DSM 15212 / CIP 107654 / DViRD3)</name>
    <name type="common">Clostridium caminithermale</name>
    <dbReference type="NCBI Taxonomy" id="1121301"/>
    <lineage>
        <taxon>Bacteria</taxon>
        <taxon>Bacillati</taxon>
        <taxon>Bacillota</taxon>
        <taxon>Clostridia</taxon>
        <taxon>Peptostreptococcales</taxon>
        <taxon>Caminicellaceae</taxon>
        <taxon>Paramaledivibacter</taxon>
    </lineage>
</organism>
<name>A0A1M6LFK6_PARC5</name>
<proteinExistence type="predicted"/>
<evidence type="ECO:0000313" key="1">
    <source>
        <dbReference type="EMBL" id="SHJ70013.1"/>
    </source>
</evidence>
<dbReference type="EMBL" id="FRAG01000006">
    <property type="protein sequence ID" value="SHJ70013.1"/>
    <property type="molecule type" value="Genomic_DNA"/>
</dbReference>
<dbReference type="RefSeq" id="WP_073147160.1">
    <property type="nucleotide sequence ID" value="NZ_FRAG01000006.1"/>
</dbReference>
<gene>
    <name evidence="1" type="ORF">SAMN02745912_00773</name>
</gene>
<protein>
    <submittedName>
        <fullName evidence="1">Uncharacterized protein</fullName>
    </submittedName>
</protein>
<dbReference type="AlphaFoldDB" id="A0A1M6LFK6"/>
<evidence type="ECO:0000313" key="2">
    <source>
        <dbReference type="Proteomes" id="UP000184465"/>
    </source>
</evidence>
<keyword evidence="2" id="KW-1185">Reference proteome</keyword>
<reference evidence="1 2" key="1">
    <citation type="submission" date="2016-11" db="EMBL/GenBank/DDBJ databases">
        <authorList>
            <person name="Jaros S."/>
            <person name="Januszkiewicz K."/>
            <person name="Wedrychowicz H."/>
        </authorList>
    </citation>
    <scope>NUCLEOTIDE SEQUENCE [LARGE SCALE GENOMIC DNA]</scope>
    <source>
        <strain evidence="1 2">DSM 15212</strain>
    </source>
</reference>
<dbReference type="OrthoDB" id="9865204at2"/>